<dbReference type="GeneID" id="19299203"/>
<accession>S7RQQ6</accession>
<evidence type="ECO:0000313" key="2">
    <source>
        <dbReference type="Proteomes" id="UP000030669"/>
    </source>
</evidence>
<proteinExistence type="predicted"/>
<keyword evidence="2" id="KW-1185">Reference proteome</keyword>
<name>S7RQQ6_GLOTA</name>
<sequence>MTTYAKDGVIDYPIADGMSLAGVWNYVANANGPSITAKQGYFSISRGAVGANNQWTNFSIGHSVSIAGGCAIQFEVKYDQISPATEVKLTLASGVILRYDGSNFNYCWWNQNGFHQIGRSTIRIADGAYHQVTLCLWPAGIAIFEDGNFIGKWDTSVSASVAPHFDWQILSSGSSLSAQLRSILVIPSTFAPGVGTPWDVAFSDSFIPPADIWQISKQKGDPIPISFSADGFMRAETRSLNKWNSWVFPQVTVPMTAFGLVMYRFRVNTSNGSETKITLM</sequence>
<evidence type="ECO:0000313" key="1">
    <source>
        <dbReference type="EMBL" id="EPQ56910.1"/>
    </source>
</evidence>
<dbReference type="OrthoDB" id="2910408at2759"/>
<dbReference type="EMBL" id="KB469299">
    <property type="protein sequence ID" value="EPQ56910.1"/>
    <property type="molecule type" value="Genomic_DNA"/>
</dbReference>
<dbReference type="RefSeq" id="XP_007864100.1">
    <property type="nucleotide sequence ID" value="XM_007865909.1"/>
</dbReference>
<dbReference type="STRING" id="670483.S7RQQ6"/>
<feature type="non-terminal residue" evidence="1">
    <location>
        <position position="280"/>
    </location>
</feature>
<reference evidence="1 2" key="1">
    <citation type="journal article" date="2012" name="Science">
        <title>The Paleozoic origin of enzymatic lignin decomposition reconstructed from 31 fungal genomes.</title>
        <authorList>
            <person name="Floudas D."/>
            <person name="Binder M."/>
            <person name="Riley R."/>
            <person name="Barry K."/>
            <person name="Blanchette R.A."/>
            <person name="Henrissat B."/>
            <person name="Martinez A.T."/>
            <person name="Otillar R."/>
            <person name="Spatafora J.W."/>
            <person name="Yadav J.S."/>
            <person name="Aerts A."/>
            <person name="Benoit I."/>
            <person name="Boyd A."/>
            <person name="Carlson A."/>
            <person name="Copeland A."/>
            <person name="Coutinho P.M."/>
            <person name="de Vries R.P."/>
            <person name="Ferreira P."/>
            <person name="Findley K."/>
            <person name="Foster B."/>
            <person name="Gaskell J."/>
            <person name="Glotzer D."/>
            <person name="Gorecki P."/>
            <person name="Heitman J."/>
            <person name="Hesse C."/>
            <person name="Hori C."/>
            <person name="Igarashi K."/>
            <person name="Jurgens J.A."/>
            <person name="Kallen N."/>
            <person name="Kersten P."/>
            <person name="Kohler A."/>
            <person name="Kuees U."/>
            <person name="Kumar T.K.A."/>
            <person name="Kuo A."/>
            <person name="LaButti K."/>
            <person name="Larrondo L.F."/>
            <person name="Lindquist E."/>
            <person name="Ling A."/>
            <person name="Lombard V."/>
            <person name="Lucas S."/>
            <person name="Lundell T."/>
            <person name="Martin R."/>
            <person name="McLaughlin D.J."/>
            <person name="Morgenstern I."/>
            <person name="Morin E."/>
            <person name="Murat C."/>
            <person name="Nagy L.G."/>
            <person name="Nolan M."/>
            <person name="Ohm R.A."/>
            <person name="Patyshakuliyeva A."/>
            <person name="Rokas A."/>
            <person name="Ruiz-Duenas F.J."/>
            <person name="Sabat G."/>
            <person name="Salamov A."/>
            <person name="Samejima M."/>
            <person name="Schmutz J."/>
            <person name="Slot J.C."/>
            <person name="St John F."/>
            <person name="Stenlid J."/>
            <person name="Sun H."/>
            <person name="Sun S."/>
            <person name="Syed K."/>
            <person name="Tsang A."/>
            <person name="Wiebenga A."/>
            <person name="Young D."/>
            <person name="Pisabarro A."/>
            <person name="Eastwood D.C."/>
            <person name="Martin F."/>
            <person name="Cullen D."/>
            <person name="Grigoriev I.V."/>
            <person name="Hibbett D.S."/>
        </authorList>
    </citation>
    <scope>NUCLEOTIDE SEQUENCE [LARGE SCALE GENOMIC DNA]</scope>
    <source>
        <strain evidence="1 2">ATCC 11539</strain>
    </source>
</reference>
<dbReference type="Proteomes" id="UP000030669">
    <property type="component" value="Unassembled WGS sequence"/>
</dbReference>
<dbReference type="AlphaFoldDB" id="S7RQQ6"/>
<dbReference type="HOGENOM" id="CLU_995876_0_0_1"/>
<dbReference type="KEGG" id="gtr:GLOTRDRAFT_110352"/>
<organism evidence="1 2">
    <name type="scientific">Gloeophyllum trabeum (strain ATCC 11539 / FP-39264 / Madison 617)</name>
    <name type="common">Brown rot fungus</name>
    <dbReference type="NCBI Taxonomy" id="670483"/>
    <lineage>
        <taxon>Eukaryota</taxon>
        <taxon>Fungi</taxon>
        <taxon>Dikarya</taxon>
        <taxon>Basidiomycota</taxon>
        <taxon>Agaricomycotina</taxon>
        <taxon>Agaricomycetes</taxon>
        <taxon>Gloeophyllales</taxon>
        <taxon>Gloeophyllaceae</taxon>
        <taxon>Gloeophyllum</taxon>
    </lineage>
</organism>
<protein>
    <recommendedName>
        <fullName evidence="3">Concanavalin A-like lectin/glucanase</fullName>
    </recommendedName>
</protein>
<gene>
    <name evidence="1" type="ORF">GLOTRDRAFT_110352</name>
</gene>
<evidence type="ECO:0008006" key="3">
    <source>
        <dbReference type="Google" id="ProtNLM"/>
    </source>
</evidence>
<dbReference type="eggNOG" id="ENOG502SGD3">
    <property type="taxonomic scope" value="Eukaryota"/>
</dbReference>